<comment type="caution">
    <text evidence="3">The sequence shown here is derived from an EMBL/GenBank/DDBJ whole genome shotgun (WGS) entry which is preliminary data.</text>
</comment>
<keyword evidence="4" id="KW-1185">Reference proteome</keyword>
<dbReference type="Pfam" id="PF05705">
    <property type="entry name" value="DUF829"/>
    <property type="match status" value="1"/>
</dbReference>
<evidence type="ECO:0000256" key="1">
    <source>
        <dbReference type="SAM" id="Phobius"/>
    </source>
</evidence>
<dbReference type="STRING" id="448386.A0A2V3J6Q2"/>
<evidence type="ECO:0000313" key="3">
    <source>
        <dbReference type="EMBL" id="PXF50085.1"/>
    </source>
</evidence>
<dbReference type="PANTHER" id="PTHR12277:SF81">
    <property type="entry name" value="PROTEIN ABHD13"/>
    <property type="match status" value="1"/>
</dbReference>
<keyword evidence="1" id="KW-0812">Transmembrane</keyword>
<dbReference type="Pfam" id="PF12146">
    <property type="entry name" value="Hydrolase_4"/>
    <property type="match status" value="1"/>
</dbReference>
<organism evidence="3 4">
    <name type="scientific">Gracilariopsis chorda</name>
    <dbReference type="NCBI Taxonomy" id="448386"/>
    <lineage>
        <taxon>Eukaryota</taxon>
        <taxon>Rhodophyta</taxon>
        <taxon>Florideophyceae</taxon>
        <taxon>Rhodymeniophycidae</taxon>
        <taxon>Gracilariales</taxon>
        <taxon>Gracilariaceae</taxon>
        <taxon>Gracilariopsis</taxon>
    </lineage>
</organism>
<dbReference type="Proteomes" id="UP000247409">
    <property type="component" value="Unassembled WGS sequence"/>
</dbReference>
<accession>A0A2V3J6Q2</accession>
<gene>
    <name evidence="3" type="ORF">BWQ96_00245</name>
</gene>
<keyword evidence="1" id="KW-0472">Membrane</keyword>
<dbReference type="SUPFAM" id="SSF53474">
    <property type="entry name" value="alpha/beta-Hydrolases"/>
    <property type="match status" value="1"/>
</dbReference>
<dbReference type="PANTHER" id="PTHR12277">
    <property type="entry name" value="ALPHA/BETA HYDROLASE DOMAIN-CONTAINING PROTEIN"/>
    <property type="match status" value="1"/>
</dbReference>
<sequence>MHTVHAALQTAPQQQRAVRQLALSLRSRARGVRRALTLARHSQRRLHHRLNHLKTELRSTQQHVEAEVGEFIQSPHLLFRPVSLVLALSLPLIVPLLFMPTRLLLLYAVCFAAWYVACLLLFATEVAMRPPWYKVGLPVKHLPPYWSGFVHDPKTDLGLDYENVAFQTPTGRTLRGWYVGSSPHVIVFVHGVGRDRRAFLRHVHHFVAQGYAVLLFDLSEHGLSDTSIPDAPRGSLFGAREQYDVLAAVSFAVNEKNASAVALVGTSCGASSAIQAAALAPQNIVAVVAENPFSRADNLLTHHLHQISENYLSQNSHQTVRKALFWLAGRVLMIRMGYYCSSYGAVDAVENLKCPLLVAHSTADDVVPYEHGVHIYERAKSVLGTDAHFLRYDDAAHCALFDKDPALWTSRVLPFVHDAFVRFQALTVHADVKTE</sequence>
<feature type="domain" description="Serine aminopeptidase S33" evidence="2">
    <location>
        <begin position="184"/>
        <end position="300"/>
    </location>
</feature>
<dbReference type="AlphaFoldDB" id="A0A2V3J6Q2"/>
<dbReference type="OrthoDB" id="2498029at2759"/>
<feature type="transmembrane region" description="Helical" evidence="1">
    <location>
        <begin position="77"/>
        <end position="98"/>
    </location>
</feature>
<proteinExistence type="predicted"/>
<dbReference type="Gene3D" id="3.40.50.1820">
    <property type="entry name" value="alpha/beta hydrolase"/>
    <property type="match status" value="1"/>
</dbReference>
<dbReference type="InterPro" id="IPR029058">
    <property type="entry name" value="AB_hydrolase_fold"/>
</dbReference>
<keyword evidence="1" id="KW-1133">Transmembrane helix</keyword>
<dbReference type="InterPro" id="IPR022742">
    <property type="entry name" value="Hydrolase_4"/>
</dbReference>
<dbReference type="InterPro" id="IPR008547">
    <property type="entry name" value="DUF829_TMEM53"/>
</dbReference>
<dbReference type="EMBL" id="NBIV01000001">
    <property type="protein sequence ID" value="PXF50085.1"/>
    <property type="molecule type" value="Genomic_DNA"/>
</dbReference>
<evidence type="ECO:0000313" key="4">
    <source>
        <dbReference type="Proteomes" id="UP000247409"/>
    </source>
</evidence>
<feature type="transmembrane region" description="Helical" evidence="1">
    <location>
        <begin position="104"/>
        <end position="124"/>
    </location>
</feature>
<evidence type="ECO:0000259" key="2">
    <source>
        <dbReference type="Pfam" id="PF12146"/>
    </source>
</evidence>
<reference evidence="3 4" key="1">
    <citation type="journal article" date="2018" name="Mol. Biol. Evol.">
        <title>Analysis of the draft genome of the red seaweed Gracilariopsis chorda provides insights into genome size evolution in Rhodophyta.</title>
        <authorList>
            <person name="Lee J."/>
            <person name="Yang E.C."/>
            <person name="Graf L."/>
            <person name="Yang J.H."/>
            <person name="Qiu H."/>
            <person name="Zel Zion U."/>
            <person name="Chan C.X."/>
            <person name="Stephens T.G."/>
            <person name="Weber A.P.M."/>
            <person name="Boo G.H."/>
            <person name="Boo S.M."/>
            <person name="Kim K.M."/>
            <person name="Shin Y."/>
            <person name="Jung M."/>
            <person name="Lee S.J."/>
            <person name="Yim H.S."/>
            <person name="Lee J.H."/>
            <person name="Bhattacharya D."/>
            <person name="Yoon H.S."/>
        </authorList>
    </citation>
    <scope>NUCLEOTIDE SEQUENCE [LARGE SCALE GENOMIC DNA]</scope>
    <source>
        <strain evidence="3 4">SKKU-2015</strain>
        <tissue evidence="3">Whole body</tissue>
    </source>
</reference>
<protein>
    <recommendedName>
        <fullName evidence="2">Serine aminopeptidase S33 domain-containing protein</fullName>
    </recommendedName>
</protein>
<name>A0A2V3J6Q2_9FLOR</name>